<dbReference type="SUPFAM" id="SSF143597">
    <property type="entry name" value="YojJ-like"/>
    <property type="match status" value="1"/>
</dbReference>
<evidence type="ECO:0000256" key="9">
    <source>
        <dbReference type="ARBA" id="ARBA00023136"/>
    </source>
</evidence>
<reference evidence="13" key="2">
    <citation type="journal article" date="2024" name="Antonie Van Leeuwenhoek">
        <title>Roseihalotalea indica gen. nov., sp. nov., a halophilic Bacteroidetes from mesopelagic Southwest Indian Ocean with higher carbohydrate metabolic potential.</title>
        <authorList>
            <person name="Chen B."/>
            <person name="Zhang M."/>
            <person name="Lin D."/>
            <person name="Ye J."/>
            <person name="Tang K."/>
        </authorList>
    </citation>
    <scope>NUCLEOTIDE SEQUENCE</scope>
    <source>
        <strain evidence="13">TK19036</strain>
    </source>
</reference>
<protein>
    <recommendedName>
        <fullName evidence="10">Diadenylate cyclase</fullName>
        <shortName evidence="10">DAC</shortName>
        <ecNumber evidence="10">2.7.7.85</ecNumber>
    </recommendedName>
    <alternativeName>
        <fullName evidence="10">Cyclic-di-AMP synthase</fullName>
        <shortName evidence="10">c-di-AMP synthase</shortName>
    </alternativeName>
</protein>
<comment type="catalytic activity">
    <reaction evidence="1 10">
        <text>2 ATP = 3',3'-c-di-AMP + 2 diphosphate</text>
        <dbReference type="Rhea" id="RHEA:35655"/>
        <dbReference type="ChEBI" id="CHEBI:30616"/>
        <dbReference type="ChEBI" id="CHEBI:33019"/>
        <dbReference type="ChEBI" id="CHEBI:71500"/>
        <dbReference type="EC" id="2.7.7.85"/>
    </reaction>
</comment>
<evidence type="ECO:0000256" key="7">
    <source>
        <dbReference type="ARBA" id="ARBA00022840"/>
    </source>
</evidence>
<comment type="similarity">
    <text evidence="10">Belongs to the adenylate cyclase family. DacA/CdaA subfamily.</text>
</comment>
<dbReference type="AlphaFoldDB" id="A0AA49JIJ2"/>
<keyword evidence="4 10" id="KW-0812">Transmembrane</keyword>
<keyword evidence="5 10" id="KW-0548">Nucleotidyltransferase</keyword>
<dbReference type="InterPro" id="IPR045585">
    <property type="entry name" value="CdaA_N"/>
</dbReference>
<dbReference type="EC" id="2.7.7.85" evidence="10"/>
<evidence type="ECO:0000256" key="8">
    <source>
        <dbReference type="ARBA" id="ARBA00022989"/>
    </source>
</evidence>
<keyword evidence="6 10" id="KW-0547">Nucleotide-binding</keyword>
<sequence length="318" mass="36073">MTYLFYIGFLEINWNDIIDILLVSVLLYQVYKLMRGSVALSIFFGFLTLYLLYLVVKAAQMELLSAILGQFMSVGVLAAIILFQQEIRKFLLLVGKATTINRDSFFKTFWKKKEEQEKLNLTPIIDASKSLSGSNTGALIVFSKNSPLKFYAESGDEIDAVVSKRLILSIFNKYSPLHDGAVIIFEGRIKAARCILPVTERENLPAELGLRHRAAIGMTEITDTLVVVVSEETGQMSAVVNGEIYRNLSAKELRQRINQYLLEERDEEDFVINQAKAEEEAFIQKKEQKLEKKDKKDKSKKDREKVDESVSPEPANPS</sequence>
<evidence type="ECO:0000256" key="5">
    <source>
        <dbReference type="ARBA" id="ARBA00022695"/>
    </source>
</evidence>
<name>A0AA49JIJ2_9BACT</name>
<dbReference type="GO" id="GO:0106408">
    <property type="term" value="F:diadenylate cyclase activity"/>
    <property type="evidence" value="ECO:0007669"/>
    <property type="project" value="UniProtKB-EC"/>
</dbReference>
<dbReference type="Pfam" id="PF02457">
    <property type="entry name" value="DAC"/>
    <property type="match status" value="1"/>
</dbReference>
<evidence type="ECO:0000256" key="1">
    <source>
        <dbReference type="ARBA" id="ARBA00000877"/>
    </source>
</evidence>
<keyword evidence="3 10" id="KW-0808">Transferase</keyword>
<feature type="region of interest" description="Disordered" evidence="11">
    <location>
        <begin position="286"/>
        <end position="318"/>
    </location>
</feature>
<dbReference type="InterPro" id="IPR003390">
    <property type="entry name" value="DNA_integrity_scan_DisA_N"/>
</dbReference>
<evidence type="ECO:0000256" key="11">
    <source>
        <dbReference type="SAM" id="MobiDB-lite"/>
    </source>
</evidence>
<dbReference type="InterPro" id="IPR036888">
    <property type="entry name" value="DNA_integrity_DisA_N_sf"/>
</dbReference>
<evidence type="ECO:0000259" key="12">
    <source>
        <dbReference type="PROSITE" id="PS51794"/>
    </source>
</evidence>
<feature type="transmembrane region" description="Helical" evidence="10">
    <location>
        <begin position="38"/>
        <end position="56"/>
    </location>
</feature>
<dbReference type="GO" id="GO:0006171">
    <property type="term" value="P:cAMP biosynthetic process"/>
    <property type="evidence" value="ECO:0007669"/>
    <property type="project" value="InterPro"/>
</dbReference>
<keyword evidence="2 10" id="KW-1003">Cell membrane</keyword>
<dbReference type="InterPro" id="IPR050338">
    <property type="entry name" value="DisA"/>
</dbReference>
<dbReference type="PANTHER" id="PTHR34185">
    <property type="entry name" value="DIADENYLATE CYCLASE"/>
    <property type="match status" value="1"/>
</dbReference>
<dbReference type="EMBL" id="CP120682">
    <property type="protein sequence ID" value="WKN35352.1"/>
    <property type="molecule type" value="Genomic_DNA"/>
</dbReference>
<dbReference type="InterPro" id="IPR014046">
    <property type="entry name" value="C-di-AMP_synthase"/>
</dbReference>
<keyword evidence="7 10" id="KW-0067">ATP-binding</keyword>
<comment type="caution">
    <text evidence="10">Lacks conserved residue(s) required for the propagation of feature annotation.</text>
</comment>
<dbReference type="PROSITE" id="PS51794">
    <property type="entry name" value="DAC"/>
    <property type="match status" value="1"/>
</dbReference>
<keyword evidence="8 10" id="KW-1133">Transmembrane helix</keyword>
<gene>
    <name evidence="13" type="primary">cdaA</name>
    <name evidence="10" type="synonym">dacA</name>
    <name evidence="13" type="ORF">K4G66_23535</name>
</gene>
<reference evidence="13" key="1">
    <citation type="journal article" date="2023" name="Comput. Struct. Biotechnol. J.">
        <title>Discovery of a novel marine Bacteroidetes with a rich repertoire of carbohydrate-active enzymes.</title>
        <authorList>
            <person name="Chen B."/>
            <person name="Liu G."/>
            <person name="Chen Q."/>
            <person name="Wang H."/>
            <person name="Liu L."/>
            <person name="Tang K."/>
        </authorList>
    </citation>
    <scope>NUCLEOTIDE SEQUENCE</scope>
    <source>
        <strain evidence="13">TK19036</strain>
    </source>
</reference>
<feature type="transmembrane region" description="Helical" evidence="10">
    <location>
        <begin position="62"/>
        <end position="83"/>
    </location>
</feature>
<evidence type="ECO:0000256" key="10">
    <source>
        <dbReference type="HAMAP-Rule" id="MF_01499"/>
    </source>
</evidence>
<accession>A0AA49JIJ2</accession>
<feature type="domain" description="DAC" evidence="12">
    <location>
        <begin position="84"/>
        <end position="250"/>
    </location>
</feature>
<evidence type="ECO:0000313" key="13">
    <source>
        <dbReference type="EMBL" id="WKN35352.1"/>
    </source>
</evidence>
<dbReference type="NCBIfam" id="TIGR00159">
    <property type="entry name" value="diadenylate cyclase CdaA"/>
    <property type="match status" value="1"/>
</dbReference>
<dbReference type="PIRSF" id="PIRSF004793">
    <property type="entry name" value="UCP004793"/>
    <property type="match status" value="1"/>
</dbReference>
<evidence type="ECO:0000256" key="2">
    <source>
        <dbReference type="ARBA" id="ARBA00022475"/>
    </source>
</evidence>
<dbReference type="Pfam" id="PF19293">
    <property type="entry name" value="CdaA_N"/>
    <property type="match status" value="1"/>
</dbReference>
<organism evidence="13">
    <name type="scientific">Roseihalotalea indica</name>
    <dbReference type="NCBI Taxonomy" id="2867963"/>
    <lineage>
        <taxon>Bacteria</taxon>
        <taxon>Pseudomonadati</taxon>
        <taxon>Bacteroidota</taxon>
        <taxon>Cytophagia</taxon>
        <taxon>Cytophagales</taxon>
        <taxon>Catalimonadaceae</taxon>
        <taxon>Roseihalotalea</taxon>
    </lineage>
</organism>
<proteinExistence type="inferred from homology"/>
<comment type="subunit">
    <text evidence="10">Probably a homodimer.</text>
</comment>
<evidence type="ECO:0000256" key="6">
    <source>
        <dbReference type="ARBA" id="ARBA00022741"/>
    </source>
</evidence>
<keyword evidence="9 10" id="KW-0472">Membrane</keyword>
<dbReference type="PANTHER" id="PTHR34185:SF1">
    <property type="entry name" value="DIADENYLATE CYCLASE"/>
    <property type="match status" value="1"/>
</dbReference>
<dbReference type="HAMAP" id="MF_01499">
    <property type="entry name" value="DacA"/>
    <property type="match status" value="1"/>
</dbReference>
<evidence type="ECO:0000256" key="4">
    <source>
        <dbReference type="ARBA" id="ARBA00022692"/>
    </source>
</evidence>
<evidence type="ECO:0000256" key="3">
    <source>
        <dbReference type="ARBA" id="ARBA00022679"/>
    </source>
</evidence>
<dbReference type="GO" id="GO:0005524">
    <property type="term" value="F:ATP binding"/>
    <property type="evidence" value="ECO:0007669"/>
    <property type="project" value="UniProtKB-UniRule"/>
</dbReference>
<feature type="compositionally biased region" description="Basic and acidic residues" evidence="11">
    <location>
        <begin position="286"/>
        <end position="308"/>
    </location>
</feature>
<dbReference type="GO" id="GO:0004016">
    <property type="term" value="F:adenylate cyclase activity"/>
    <property type="evidence" value="ECO:0007669"/>
    <property type="project" value="UniProtKB-UniRule"/>
</dbReference>
<dbReference type="InterPro" id="IPR034701">
    <property type="entry name" value="CdaA"/>
</dbReference>
<dbReference type="Gene3D" id="3.40.1700.10">
    <property type="entry name" value="DNA integrity scanning protein, DisA, N-terminal domain"/>
    <property type="match status" value="1"/>
</dbReference>
<comment type="function">
    <text evidence="10">Catalyzes the condensation of 2 ATP molecules into cyclic di-AMP (c-di-AMP), a second messenger used to regulate differing processes in different bacteria.</text>
</comment>